<dbReference type="GeneID" id="18930329"/>
<reference evidence="3" key="1">
    <citation type="journal article" date="2011" name="Proc. Natl. Acad. Sci. U.S.A.">
        <title>Obligate biotrophy features unraveled by the genomic analysis of rust fungi.</title>
        <authorList>
            <person name="Duplessis S."/>
            <person name="Cuomo C.A."/>
            <person name="Lin Y.-C."/>
            <person name="Aerts A."/>
            <person name="Tisserant E."/>
            <person name="Veneault-Fourrey C."/>
            <person name="Joly D.L."/>
            <person name="Hacquard S."/>
            <person name="Amselem J."/>
            <person name="Cantarel B.L."/>
            <person name="Chiu R."/>
            <person name="Coutinho P.M."/>
            <person name="Feau N."/>
            <person name="Field M."/>
            <person name="Frey P."/>
            <person name="Gelhaye E."/>
            <person name="Goldberg J."/>
            <person name="Grabherr M.G."/>
            <person name="Kodira C.D."/>
            <person name="Kohler A."/>
            <person name="Kuees U."/>
            <person name="Lindquist E.A."/>
            <person name="Lucas S.M."/>
            <person name="Mago R."/>
            <person name="Mauceli E."/>
            <person name="Morin E."/>
            <person name="Murat C."/>
            <person name="Pangilinan J.L."/>
            <person name="Park R."/>
            <person name="Pearson M."/>
            <person name="Quesneville H."/>
            <person name="Rouhier N."/>
            <person name="Sakthikumar S."/>
            <person name="Salamov A.A."/>
            <person name="Schmutz J."/>
            <person name="Selles B."/>
            <person name="Shapiro H."/>
            <person name="Tanguay P."/>
            <person name="Tuskan G.A."/>
            <person name="Henrissat B."/>
            <person name="Van de Peer Y."/>
            <person name="Rouze P."/>
            <person name="Ellis J.G."/>
            <person name="Dodds P.N."/>
            <person name="Schein J.E."/>
            <person name="Zhong S."/>
            <person name="Hamelin R.C."/>
            <person name="Grigoriev I.V."/>
            <person name="Szabo L.J."/>
            <person name="Martin F."/>
        </authorList>
    </citation>
    <scope>NUCLEOTIDE SEQUENCE [LARGE SCALE GENOMIC DNA]</scope>
    <source>
        <strain evidence="3">98AG31 / pathotype 3-4-7</strain>
    </source>
</reference>
<evidence type="ECO:0000313" key="3">
    <source>
        <dbReference type="Proteomes" id="UP000001072"/>
    </source>
</evidence>
<organism evidence="3">
    <name type="scientific">Melampsora larici-populina (strain 98AG31 / pathotype 3-4-7)</name>
    <name type="common">Poplar leaf rust fungus</name>
    <dbReference type="NCBI Taxonomy" id="747676"/>
    <lineage>
        <taxon>Eukaryota</taxon>
        <taxon>Fungi</taxon>
        <taxon>Dikarya</taxon>
        <taxon>Basidiomycota</taxon>
        <taxon>Pucciniomycotina</taxon>
        <taxon>Pucciniomycetes</taxon>
        <taxon>Pucciniales</taxon>
        <taxon>Melampsoraceae</taxon>
        <taxon>Melampsora</taxon>
    </lineage>
</organism>
<proteinExistence type="predicted"/>
<dbReference type="EMBL" id="GL883118">
    <property type="protein sequence ID" value="EGG04489.1"/>
    <property type="molecule type" value="Genomic_DNA"/>
</dbReference>
<dbReference type="HOGENOM" id="CLU_1120371_0_0_1"/>
<dbReference type="AlphaFoldDB" id="F4RT53"/>
<evidence type="ECO:0000256" key="1">
    <source>
        <dbReference type="SAM" id="MobiDB-lite"/>
    </source>
</evidence>
<protein>
    <submittedName>
        <fullName evidence="2">Uncharacterized protein</fullName>
    </submittedName>
</protein>
<keyword evidence="3" id="KW-1185">Reference proteome</keyword>
<sequence length="248" mass="25589">MAQAFSNVANVQASPTATNPPIPTKPTTTQKDEVSGQKLRGPVPNAAGSLPFPLPPLSLPTGLGFPNFTGAPTSPSVPKPVATGSSGPESFLVAAINAGTTISGDLSKLIQDMSSTSFPAVAPLIVEDIRKIVANFGDAISHMANAQPFGDLDAKGVVYALTGFVQMSQNVSDALIGQKGFFAQYSFLAPIRVGLLAIKNVADRFAMLLIGLIPTGGPSIGLLRTGFEDTLQRTISALSEPPKDSKSS</sequence>
<name>F4RT53_MELLP</name>
<dbReference type="InParanoid" id="F4RT53"/>
<gene>
    <name evidence="2" type="ORF">MELLADRAFT_64879</name>
</gene>
<dbReference type="RefSeq" id="XP_007412280.1">
    <property type="nucleotide sequence ID" value="XM_007412218.1"/>
</dbReference>
<accession>F4RT53</accession>
<feature type="region of interest" description="Disordered" evidence="1">
    <location>
        <begin position="1"/>
        <end position="46"/>
    </location>
</feature>
<dbReference type="OrthoDB" id="2505867at2759"/>
<dbReference type="eggNOG" id="ENOG502SFS3">
    <property type="taxonomic scope" value="Eukaryota"/>
</dbReference>
<dbReference type="VEuPathDB" id="FungiDB:MELLADRAFT_64879"/>
<dbReference type="Proteomes" id="UP000001072">
    <property type="component" value="Unassembled WGS sequence"/>
</dbReference>
<feature type="compositionally biased region" description="Polar residues" evidence="1">
    <location>
        <begin position="1"/>
        <end position="14"/>
    </location>
</feature>
<evidence type="ECO:0000313" key="2">
    <source>
        <dbReference type="EMBL" id="EGG04489.1"/>
    </source>
</evidence>
<dbReference type="KEGG" id="mlr:MELLADRAFT_64879"/>